<dbReference type="Pfam" id="PF13443">
    <property type="entry name" value="HTH_26"/>
    <property type="match status" value="1"/>
</dbReference>
<dbReference type="Proteomes" id="UP000095200">
    <property type="component" value="Unassembled WGS sequence"/>
</dbReference>
<dbReference type="PROSITE" id="PS50943">
    <property type="entry name" value="HTH_CROC1"/>
    <property type="match status" value="1"/>
</dbReference>
<accession>A0A194AE39</accession>
<keyword evidence="3" id="KW-1185">Reference proteome</keyword>
<protein>
    <submittedName>
        <fullName evidence="2">Transcriptional regulator</fullName>
    </submittedName>
</protein>
<proteinExistence type="predicted"/>
<comment type="caution">
    <text evidence="2">The sequence shown here is derived from an EMBL/GenBank/DDBJ whole genome shotgun (WGS) entry which is preliminary data.</text>
</comment>
<dbReference type="GO" id="GO:0003677">
    <property type="term" value="F:DNA binding"/>
    <property type="evidence" value="ECO:0007669"/>
    <property type="project" value="InterPro"/>
</dbReference>
<dbReference type="EMBL" id="BDFE01000004">
    <property type="protein sequence ID" value="GAU07598.1"/>
    <property type="molecule type" value="Genomic_DNA"/>
</dbReference>
<dbReference type="InterPro" id="IPR010982">
    <property type="entry name" value="Lambda_DNA-bd_dom_sf"/>
</dbReference>
<evidence type="ECO:0000313" key="3">
    <source>
        <dbReference type="Proteomes" id="UP000095200"/>
    </source>
</evidence>
<sequence>MLKSKLEHLMKAKGMTIRALEQRSGVNNVTILKARKDSEISRCTLATLEKLAHALDVSVHDLFDDEKPLVADEDITIRFENIEKRIQSIESKLKLFSSDHS</sequence>
<name>A0A194AE39_9BACT</name>
<evidence type="ECO:0000259" key="1">
    <source>
        <dbReference type="PROSITE" id="PS50943"/>
    </source>
</evidence>
<feature type="domain" description="HTH cro/C1-type" evidence="1">
    <location>
        <begin position="6"/>
        <end position="62"/>
    </location>
</feature>
<organism evidence="2 3">
    <name type="scientific">Desulfoplanes formicivorans</name>
    <dbReference type="NCBI Taxonomy" id="1592317"/>
    <lineage>
        <taxon>Bacteria</taxon>
        <taxon>Pseudomonadati</taxon>
        <taxon>Thermodesulfobacteriota</taxon>
        <taxon>Desulfovibrionia</taxon>
        <taxon>Desulfovibrionales</taxon>
        <taxon>Desulfoplanaceae</taxon>
        <taxon>Desulfoplanes</taxon>
    </lineage>
</organism>
<dbReference type="SUPFAM" id="SSF47413">
    <property type="entry name" value="lambda repressor-like DNA-binding domains"/>
    <property type="match status" value="1"/>
</dbReference>
<reference evidence="3" key="1">
    <citation type="submission" date="2016-06" db="EMBL/GenBank/DDBJ databases">
        <title>Draft genome sequence of Desulfoplanes formicivorans strain Pf12B.</title>
        <authorList>
            <person name="Watanabe M."/>
            <person name="Kojima H."/>
            <person name="Fukui M."/>
        </authorList>
    </citation>
    <scope>NUCLEOTIDE SEQUENCE [LARGE SCALE GENOMIC DNA]</scope>
    <source>
        <strain evidence="3">Pf12B</strain>
    </source>
</reference>
<evidence type="ECO:0000313" key="2">
    <source>
        <dbReference type="EMBL" id="GAU07598.1"/>
    </source>
</evidence>
<dbReference type="OrthoDB" id="5465333at2"/>
<dbReference type="Gene3D" id="1.10.260.40">
    <property type="entry name" value="lambda repressor-like DNA-binding domains"/>
    <property type="match status" value="1"/>
</dbReference>
<gene>
    <name evidence="2" type="ORF">DPF_0288</name>
</gene>
<dbReference type="InterPro" id="IPR001387">
    <property type="entry name" value="Cro/C1-type_HTH"/>
</dbReference>
<dbReference type="AlphaFoldDB" id="A0A194AE39"/>
<dbReference type="SMART" id="SM00530">
    <property type="entry name" value="HTH_XRE"/>
    <property type="match status" value="1"/>
</dbReference>
<dbReference type="RefSeq" id="WP_069857090.1">
    <property type="nucleotide sequence ID" value="NZ_BDFE01000004.1"/>
</dbReference>
<dbReference type="CDD" id="cd00093">
    <property type="entry name" value="HTH_XRE"/>
    <property type="match status" value="1"/>
</dbReference>